<dbReference type="InterPro" id="IPR015500">
    <property type="entry name" value="Peptidase_S8_subtilisin-rel"/>
</dbReference>
<dbReference type="PRINTS" id="PR00723">
    <property type="entry name" value="SUBTILISIN"/>
</dbReference>
<evidence type="ECO:0000256" key="12">
    <source>
        <dbReference type="SAM" id="SignalP"/>
    </source>
</evidence>
<dbReference type="Pfam" id="PF00082">
    <property type="entry name" value="Peptidase_S8"/>
    <property type="match status" value="1"/>
</dbReference>
<keyword evidence="4" id="KW-0964">Secreted</keyword>
<evidence type="ECO:0000256" key="10">
    <source>
        <dbReference type="PROSITE-ProRule" id="PRU01240"/>
    </source>
</evidence>
<dbReference type="Proteomes" id="UP000199334">
    <property type="component" value="Unassembled WGS sequence"/>
</dbReference>
<evidence type="ECO:0000259" key="13">
    <source>
        <dbReference type="Pfam" id="PF00082"/>
    </source>
</evidence>
<feature type="signal peptide" evidence="12">
    <location>
        <begin position="1"/>
        <end position="24"/>
    </location>
</feature>
<feature type="domain" description="Peptidase S8/S53" evidence="13">
    <location>
        <begin position="153"/>
        <end position="484"/>
    </location>
</feature>
<feature type="active site" description="Charge relay system" evidence="9 10">
    <location>
        <position position="161"/>
    </location>
</feature>
<feature type="active site" description="Charge relay system" evidence="9 10">
    <location>
        <position position="435"/>
    </location>
</feature>
<dbReference type="GO" id="GO:0005576">
    <property type="term" value="C:extracellular region"/>
    <property type="evidence" value="ECO:0007669"/>
    <property type="project" value="UniProtKB-SubCell"/>
</dbReference>
<dbReference type="InterPro" id="IPR023828">
    <property type="entry name" value="Peptidase_S8_Ser-AS"/>
</dbReference>
<evidence type="ECO:0000256" key="4">
    <source>
        <dbReference type="ARBA" id="ARBA00022525"/>
    </source>
</evidence>
<dbReference type="PROSITE" id="PS00138">
    <property type="entry name" value="SUBTILASE_SER"/>
    <property type="match status" value="1"/>
</dbReference>
<reference evidence="14 15" key="1">
    <citation type="submission" date="2016-10" db="EMBL/GenBank/DDBJ databases">
        <authorList>
            <person name="de Groot N.N."/>
        </authorList>
    </citation>
    <scope>NUCLEOTIDE SEQUENCE [LARGE SCALE GENOMIC DNA]</scope>
    <source>
        <strain evidence="14 15">CGMCC 1.3442</strain>
    </source>
</reference>
<evidence type="ECO:0000256" key="3">
    <source>
        <dbReference type="ARBA" id="ARBA00011073"/>
    </source>
</evidence>
<organism evidence="14 15">
    <name type="scientific">Tenuibacillus multivorans</name>
    <dbReference type="NCBI Taxonomy" id="237069"/>
    <lineage>
        <taxon>Bacteria</taxon>
        <taxon>Bacillati</taxon>
        <taxon>Bacillota</taxon>
        <taxon>Bacilli</taxon>
        <taxon>Bacillales</taxon>
        <taxon>Bacillaceae</taxon>
        <taxon>Tenuibacillus</taxon>
    </lineage>
</organism>
<comment type="cofactor">
    <cofactor evidence="1">
        <name>Ca(2+)</name>
        <dbReference type="ChEBI" id="CHEBI:29108"/>
    </cofactor>
</comment>
<comment type="subcellular location">
    <subcellularLocation>
        <location evidence="2">Secreted</location>
    </subcellularLocation>
</comment>
<dbReference type="GO" id="GO:0004252">
    <property type="term" value="F:serine-type endopeptidase activity"/>
    <property type="evidence" value="ECO:0007669"/>
    <property type="project" value="UniProtKB-UniRule"/>
</dbReference>
<keyword evidence="8" id="KW-0106">Calcium</keyword>
<dbReference type="InterPro" id="IPR022398">
    <property type="entry name" value="Peptidase_S8_His-AS"/>
</dbReference>
<keyword evidence="15" id="KW-1185">Reference proteome</keyword>
<evidence type="ECO:0000256" key="5">
    <source>
        <dbReference type="ARBA" id="ARBA00022670"/>
    </source>
</evidence>
<dbReference type="InterPro" id="IPR036852">
    <property type="entry name" value="Peptidase_S8/S53_dom_sf"/>
</dbReference>
<name>A0A1H0G675_9BACI</name>
<comment type="similarity">
    <text evidence="3 10 11">Belongs to the peptidase S8 family.</text>
</comment>
<dbReference type="RefSeq" id="WP_093858000.1">
    <property type="nucleotide sequence ID" value="NZ_BJVZ01000038.1"/>
</dbReference>
<keyword evidence="5 10" id="KW-0645">Protease</keyword>
<dbReference type="InterPro" id="IPR008357">
    <property type="entry name" value="Lanit_process"/>
</dbReference>
<proteinExistence type="inferred from homology"/>
<feature type="chain" id="PRO_5011638528" evidence="12">
    <location>
        <begin position="25"/>
        <end position="493"/>
    </location>
</feature>
<feature type="active site" description="Charge relay system" evidence="9 10">
    <location>
        <position position="208"/>
    </location>
</feature>
<dbReference type="STRING" id="237069.SAMN05216498_0468"/>
<dbReference type="AlphaFoldDB" id="A0A1H0G675"/>
<evidence type="ECO:0000313" key="15">
    <source>
        <dbReference type="Proteomes" id="UP000199334"/>
    </source>
</evidence>
<accession>A0A1H0G675</accession>
<dbReference type="PROSITE" id="PS00136">
    <property type="entry name" value="SUBTILASE_ASP"/>
    <property type="match status" value="1"/>
</dbReference>
<keyword evidence="7 10" id="KW-0720">Serine protease</keyword>
<dbReference type="PANTHER" id="PTHR43806:SF11">
    <property type="entry name" value="CEREVISIN-RELATED"/>
    <property type="match status" value="1"/>
</dbReference>
<gene>
    <name evidence="14" type="ORF">SAMN05216498_0468</name>
</gene>
<sequence length="493" mass="53105">MRILVSMIATLAIALFSFTTFGQAETEDTYSVVLKNNGKVEQFKEDLALTDAEIVYEVPEIGFYQVKGSFEDLNQIQGLNSVQAATPSLTWNLPESERIEFNGELSGDLEGDLSGDLLDETGLEQTPQFWPIQWDMHRITQDGASYAEHTGSHDTVVAVIDTGINPDHIDLAPNLLPGSKNFVPEGGFQGQEPNETGDPNDFIDKHGHGSHVSGSIAGAGNGMLGVAPDLGIRAYRVFGTGSAESAWIYKAMIAAADDGSDVLSMSLGGWDMFGQTFVKNPETGKWENAGNDVADFIAYKRAAQYAADKGSMIVVAAGNDALNLSNNNQVMEYLNEAYGDENVQFRGTAKTVPAQLSNVINVSATGPEDVLAVYSNYGAGQIDIATVGGDTRLYDQYAAEGRLDEYLDNLMHYWEFNLSADSASNTGYYFSVGTSMATPKVSAVAGLIIDQHNGNIKPSQVKHALLKDGVDKVKGQERKKFGNGHLNAVKALQ</sequence>
<evidence type="ECO:0000313" key="14">
    <source>
        <dbReference type="EMBL" id="SDO02249.1"/>
    </source>
</evidence>
<evidence type="ECO:0000256" key="2">
    <source>
        <dbReference type="ARBA" id="ARBA00004613"/>
    </source>
</evidence>
<keyword evidence="12" id="KW-0732">Signal</keyword>
<protein>
    <submittedName>
        <fullName evidence="14">Subtilase family protein</fullName>
    </submittedName>
</protein>
<evidence type="ECO:0000256" key="11">
    <source>
        <dbReference type="RuleBase" id="RU003355"/>
    </source>
</evidence>
<dbReference type="EMBL" id="FNIG01000015">
    <property type="protein sequence ID" value="SDO02249.1"/>
    <property type="molecule type" value="Genomic_DNA"/>
</dbReference>
<evidence type="ECO:0000256" key="6">
    <source>
        <dbReference type="ARBA" id="ARBA00022801"/>
    </source>
</evidence>
<dbReference type="PANTHER" id="PTHR43806">
    <property type="entry name" value="PEPTIDASE S8"/>
    <property type="match status" value="1"/>
</dbReference>
<evidence type="ECO:0000256" key="8">
    <source>
        <dbReference type="ARBA" id="ARBA00022837"/>
    </source>
</evidence>
<dbReference type="OrthoDB" id="9798386at2"/>
<evidence type="ECO:0000256" key="1">
    <source>
        <dbReference type="ARBA" id="ARBA00001913"/>
    </source>
</evidence>
<dbReference type="InterPro" id="IPR000209">
    <property type="entry name" value="Peptidase_S8/S53_dom"/>
</dbReference>
<dbReference type="PROSITE" id="PS00137">
    <property type="entry name" value="SUBTILASE_HIS"/>
    <property type="match status" value="1"/>
</dbReference>
<keyword evidence="6 10" id="KW-0378">Hydrolase</keyword>
<dbReference type="Gene3D" id="3.40.50.200">
    <property type="entry name" value="Peptidase S8/S53 domain"/>
    <property type="match status" value="1"/>
</dbReference>
<dbReference type="SUPFAM" id="SSF52743">
    <property type="entry name" value="Subtilisin-like"/>
    <property type="match status" value="1"/>
</dbReference>
<dbReference type="CDD" id="cd07482">
    <property type="entry name" value="Peptidases_S8_Lantibiotic_specific_protease"/>
    <property type="match status" value="1"/>
</dbReference>
<dbReference type="PROSITE" id="PS51892">
    <property type="entry name" value="SUBTILASE"/>
    <property type="match status" value="1"/>
</dbReference>
<dbReference type="InterPro" id="IPR023827">
    <property type="entry name" value="Peptidase_S8_Asp-AS"/>
</dbReference>
<evidence type="ECO:0000256" key="7">
    <source>
        <dbReference type="ARBA" id="ARBA00022825"/>
    </source>
</evidence>
<dbReference type="GO" id="GO:0006508">
    <property type="term" value="P:proteolysis"/>
    <property type="evidence" value="ECO:0007669"/>
    <property type="project" value="UniProtKB-KW"/>
</dbReference>
<evidence type="ECO:0000256" key="9">
    <source>
        <dbReference type="PIRSR" id="PIRSR615500-1"/>
    </source>
</evidence>
<dbReference type="InterPro" id="IPR050131">
    <property type="entry name" value="Peptidase_S8_subtilisin-like"/>
</dbReference>